<dbReference type="Proteomes" id="UP000306192">
    <property type="component" value="Unassembled WGS sequence"/>
</dbReference>
<dbReference type="EMBL" id="QYRT01000004">
    <property type="protein sequence ID" value="TIH40174.1"/>
    <property type="molecule type" value="Genomic_DNA"/>
</dbReference>
<keyword evidence="4" id="KW-1185">Reference proteome</keyword>
<dbReference type="PANTHER" id="PTHR35535">
    <property type="entry name" value="HEAT SHOCK PROTEIN HSLJ"/>
    <property type="match status" value="1"/>
</dbReference>
<evidence type="ECO:0000259" key="2">
    <source>
        <dbReference type="Pfam" id="PF03724"/>
    </source>
</evidence>
<reference evidence="3 4" key="1">
    <citation type="journal article" date="2019" name="Microorganisms">
        <title>Systematic Affiliation and Genome Analysis of Subtercola vilae DB165(T) with Particular Emphasis on Cold Adaptation of an Isolate from a High-Altitude Cold Volcano Lake.</title>
        <authorList>
            <person name="Villalobos A.S."/>
            <person name="Wiese J."/>
            <person name="Imhoff J.F."/>
            <person name="Dorador C."/>
            <person name="Keller A."/>
            <person name="Hentschel U."/>
        </authorList>
    </citation>
    <scope>NUCLEOTIDE SEQUENCE [LARGE SCALE GENOMIC DNA]</scope>
    <source>
        <strain evidence="3 4">DB165</strain>
    </source>
</reference>
<proteinExistence type="predicted"/>
<feature type="domain" description="DUF306" evidence="2">
    <location>
        <begin position="169"/>
        <end position="262"/>
    </location>
</feature>
<dbReference type="AlphaFoldDB" id="A0A4V4RG38"/>
<dbReference type="InterPro" id="IPR038670">
    <property type="entry name" value="HslJ-like_sf"/>
</dbReference>
<dbReference type="Gene3D" id="2.40.128.270">
    <property type="match status" value="2"/>
</dbReference>
<dbReference type="InterPro" id="IPR053147">
    <property type="entry name" value="Hsp_HslJ-like"/>
</dbReference>
<dbReference type="PANTHER" id="PTHR35535:SF2">
    <property type="entry name" value="DUF306 DOMAIN-CONTAINING PROTEIN"/>
    <property type="match status" value="1"/>
</dbReference>
<organism evidence="3 4">
    <name type="scientific">Subtercola vilae</name>
    <dbReference type="NCBI Taxonomy" id="2056433"/>
    <lineage>
        <taxon>Bacteria</taxon>
        <taxon>Bacillati</taxon>
        <taxon>Actinomycetota</taxon>
        <taxon>Actinomycetes</taxon>
        <taxon>Micrococcales</taxon>
        <taxon>Microbacteriaceae</taxon>
        <taxon>Subtercola</taxon>
    </lineage>
</organism>
<evidence type="ECO:0000313" key="3">
    <source>
        <dbReference type="EMBL" id="TIH40174.1"/>
    </source>
</evidence>
<accession>A0A4V4RG38</accession>
<feature type="domain" description="DUF306" evidence="2">
    <location>
        <begin position="290"/>
        <end position="357"/>
    </location>
</feature>
<sequence length="407" mass="41775">MPGDIGAVVSARARAGRASQGGDRRRCELELPGRGGVRFRLSGVAARHTLLAPVAAADRASGRIRGRPRGRRILHRLCAHSDSALTAALGFTHRLLSLTPLSTTSAHAGRAAIVKCYHAKSEKSVSTLRVFALAVLGALALALTACSAPAVPTPDAPQFTPTAATTFAGGTWVVSATYKSPDQPFLTFATDGTWTGSDGCNTAAGTWVMDSNGGLTTTSGPQTRIYCDGAQLPLNLVDAASAKFDGATLTLVGHDGSDLVKLERRTAAEIPAAGGTDVVVGLWTKTEPGRSRLLQLKMFDDGTVVGNDGCNDFTSTWRFAEDGSVSFGKLVSTTRTCEGVVTWLSGASTAVLDGTTMVIRSQYAAQLGTLTYHGTVASPAPGTSTAVGGASGSTATPAPTATTTPTP</sequence>
<evidence type="ECO:0000256" key="1">
    <source>
        <dbReference type="SAM" id="MobiDB-lite"/>
    </source>
</evidence>
<feature type="region of interest" description="Disordered" evidence="1">
    <location>
        <begin position="382"/>
        <end position="407"/>
    </location>
</feature>
<name>A0A4V4RG38_9MICO</name>
<protein>
    <submittedName>
        <fullName evidence="3">META domain-containing protein</fullName>
    </submittedName>
</protein>
<comment type="caution">
    <text evidence="3">The sequence shown here is derived from an EMBL/GenBank/DDBJ whole genome shotgun (WGS) entry which is preliminary data.</text>
</comment>
<gene>
    <name evidence="3" type="ORF">D4765_03375</name>
</gene>
<dbReference type="Pfam" id="PF03724">
    <property type="entry name" value="META"/>
    <property type="match status" value="2"/>
</dbReference>
<dbReference type="InterPro" id="IPR005184">
    <property type="entry name" value="DUF306_Meta_HslJ"/>
</dbReference>
<evidence type="ECO:0000313" key="4">
    <source>
        <dbReference type="Proteomes" id="UP000306192"/>
    </source>
</evidence>